<keyword evidence="1" id="KW-0539">Nucleus</keyword>
<feature type="compositionally biased region" description="Low complexity" evidence="2">
    <location>
        <begin position="160"/>
        <end position="173"/>
    </location>
</feature>
<protein>
    <submittedName>
        <fullName evidence="4">Unnamed protein product</fullName>
    </submittedName>
</protein>
<dbReference type="EMBL" id="BSXT01001076">
    <property type="protein sequence ID" value="GMF38184.1"/>
    <property type="molecule type" value="Genomic_DNA"/>
</dbReference>
<dbReference type="InterPro" id="IPR001005">
    <property type="entry name" value="SANT/Myb"/>
</dbReference>
<evidence type="ECO:0000313" key="5">
    <source>
        <dbReference type="Proteomes" id="UP001165121"/>
    </source>
</evidence>
<evidence type="ECO:0000256" key="2">
    <source>
        <dbReference type="SAM" id="MobiDB-lite"/>
    </source>
</evidence>
<accession>A0A9W6XGS6</accession>
<dbReference type="SUPFAM" id="SSF46689">
    <property type="entry name" value="Homeodomain-like"/>
    <property type="match status" value="1"/>
</dbReference>
<dbReference type="OrthoDB" id="608866at2759"/>
<evidence type="ECO:0000256" key="1">
    <source>
        <dbReference type="ARBA" id="ARBA00023242"/>
    </source>
</evidence>
<dbReference type="PANTHER" id="PTHR46734:SF1">
    <property type="entry name" value="TELOMERIC REPEAT-BINDING FACTOR 1"/>
    <property type="match status" value="1"/>
</dbReference>
<dbReference type="PROSITE" id="PS50090">
    <property type="entry name" value="MYB_LIKE"/>
    <property type="match status" value="1"/>
</dbReference>
<dbReference type="InterPro" id="IPR009057">
    <property type="entry name" value="Homeodomain-like_sf"/>
</dbReference>
<evidence type="ECO:0000313" key="4">
    <source>
        <dbReference type="EMBL" id="GMF38184.1"/>
    </source>
</evidence>
<keyword evidence="5" id="KW-1185">Reference proteome</keyword>
<dbReference type="PANTHER" id="PTHR46734">
    <property type="entry name" value="TELOMERIC REPEAT-BINDING FACTOR 1 TERF1"/>
    <property type="match status" value="1"/>
</dbReference>
<gene>
    <name evidence="4" type="ORF">Pfra01_001091400</name>
</gene>
<reference evidence="4" key="1">
    <citation type="submission" date="2023-04" db="EMBL/GenBank/DDBJ databases">
        <title>Phytophthora fragariaefolia NBRC 109709.</title>
        <authorList>
            <person name="Ichikawa N."/>
            <person name="Sato H."/>
            <person name="Tonouchi N."/>
        </authorList>
    </citation>
    <scope>NUCLEOTIDE SEQUENCE</scope>
    <source>
        <strain evidence="4">NBRC 109709</strain>
    </source>
</reference>
<feature type="region of interest" description="Disordered" evidence="2">
    <location>
        <begin position="159"/>
        <end position="188"/>
    </location>
</feature>
<dbReference type="SMART" id="SM00717">
    <property type="entry name" value="SANT"/>
    <property type="match status" value="1"/>
</dbReference>
<feature type="region of interest" description="Disordered" evidence="2">
    <location>
        <begin position="1"/>
        <end position="41"/>
    </location>
</feature>
<dbReference type="InterPro" id="IPR052450">
    <property type="entry name" value="TRBD-Containing_Protein"/>
</dbReference>
<evidence type="ECO:0000259" key="3">
    <source>
        <dbReference type="PROSITE" id="PS50090"/>
    </source>
</evidence>
<name>A0A9W6XGS6_9STRA</name>
<comment type="caution">
    <text evidence="4">The sequence shown here is derived from an EMBL/GenBank/DDBJ whole genome shotgun (WGS) entry which is preliminary data.</text>
</comment>
<proteinExistence type="predicted"/>
<dbReference type="AlphaFoldDB" id="A0A9W6XGS6"/>
<sequence length="188" mass="20713">MMLLNGGAAEPASSDISEETAVPTRPALPRPPRADQVARASRQEARRSVARLHVRIAWCSSLWSYLYLTFSVAYCIQTSTESSPAANAGASGRPVPRRKPVRWSADEEAALIEGYRLYEKYSNVWMLIKMKFPGVLRNRSNVDLKDKYRNLVRYGKIPQADGDGTDNAGATDNDGTDAEGHQTGVLEV</sequence>
<dbReference type="Gene3D" id="1.10.246.220">
    <property type="match status" value="1"/>
</dbReference>
<dbReference type="CDD" id="cd11660">
    <property type="entry name" value="SANT_TRF"/>
    <property type="match status" value="1"/>
</dbReference>
<feature type="domain" description="Myb-like" evidence="3">
    <location>
        <begin position="95"/>
        <end position="152"/>
    </location>
</feature>
<dbReference type="Proteomes" id="UP001165121">
    <property type="component" value="Unassembled WGS sequence"/>
</dbReference>
<organism evidence="4 5">
    <name type="scientific">Phytophthora fragariaefolia</name>
    <dbReference type="NCBI Taxonomy" id="1490495"/>
    <lineage>
        <taxon>Eukaryota</taxon>
        <taxon>Sar</taxon>
        <taxon>Stramenopiles</taxon>
        <taxon>Oomycota</taxon>
        <taxon>Peronosporomycetes</taxon>
        <taxon>Peronosporales</taxon>
        <taxon>Peronosporaceae</taxon>
        <taxon>Phytophthora</taxon>
    </lineage>
</organism>